<sequence length="199" mass="21888">MTFCIILAIVDLEIYNFGLYIVLLCIVGTMLACALCIANPEACANPQWFNQFCLLMQEMHPASNQGYQSPKMSGLRKQLITYYGGNQSAGGEPSANNDSKTPRMEGKGIAMMAPAMHIMHQVWRGMAWVTDAVENEDEEMATQSYCTLEQGQSSTSSHTSGEVAITIKKLSTIVESSGSSIIVEREDSSEYTSKYDEIL</sequence>
<protein>
    <submittedName>
        <fullName evidence="2">Uncharacterized protein</fullName>
    </submittedName>
</protein>
<evidence type="ECO:0000313" key="2">
    <source>
        <dbReference type="WBParaSite" id="RSKR_0000916900.1"/>
    </source>
</evidence>
<organism evidence="1 2">
    <name type="scientific">Rhabditophanes sp. KR3021</name>
    <dbReference type="NCBI Taxonomy" id="114890"/>
    <lineage>
        <taxon>Eukaryota</taxon>
        <taxon>Metazoa</taxon>
        <taxon>Ecdysozoa</taxon>
        <taxon>Nematoda</taxon>
        <taxon>Chromadorea</taxon>
        <taxon>Rhabditida</taxon>
        <taxon>Tylenchina</taxon>
        <taxon>Panagrolaimomorpha</taxon>
        <taxon>Strongyloidoidea</taxon>
        <taxon>Alloionematidae</taxon>
        <taxon>Rhabditophanes</taxon>
    </lineage>
</organism>
<dbReference type="WBParaSite" id="RSKR_0000916900.1">
    <property type="protein sequence ID" value="RSKR_0000916900.1"/>
    <property type="gene ID" value="RSKR_0000916900"/>
</dbReference>
<evidence type="ECO:0000313" key="1">
    <source>
        <dbReference type="Proteomes" id="UP000095286"/>
    </source>
</evidence>
<proteinExistence type="predicted"/>
<reference evidence="2" key="1">
    <citation type="submission" date="2016-11" db="UniProtKB">
        <authorList>
            <consortium name="WormBaseParasite"/>
        </authorList>
    </citation>
    <scope>IDENTIFICATION</scope>
    <source>
        <strain evidence="2">KR3021</strain>
    </source>
</reference>
<accession>A0AC35UA63</accession>
<name>A0AC35UA63_9BILA</name>
<dbReference type="Proteomes" id="UP000095286">
    <property type="component" value="Unplaced"/>
</dbReference>